<dbReference type="PROSITE" id="PS51819">
    <property type="entry name" value="VOC"/>
    <property type="match status" value="1"/>
</dbReference>
<dbReference type="InterPro" id="IPR052164">
    <property type="entry name" value="Anthracycline_SecMetBiosynth"/>
</dbReference>
<organism evidence="2 3">
    <name type="scientific">Amycolatopsis cynarae</name>
    <dbReference type="NCBI Taxonomy" id="2995223"/>
    <lineage>
        <taxon>Bacteria</taxon>
        <taxon>Bacillati</taxon>
        <taxon>Actinomycetota</taxon>
        <taxon>Actinomycetes</taxon>
        <taxon>Pseudonocardiales</taxon>
        <taxon>Pseudonocardiaceae</taxon>
        <taxon>Amycolatopsis</taxon>
    </lineage>
</organism>
<dbReference type="InterPro" id="IPR004360">
    <property type="entry name" value="Glyas_Fos-R_dOase_dom"/>
</dbReference>
<name>A0ABY7AUF6_9PSEU</name>
<dbReference type="RefSeq" id="WP_268753821.1">
    <property type="nucleotide sequence ID" value="NZ_CP113836.1"/>
</dbReference>
<dbReference type="Proteomes" id="UP001163203">
    <property type="component" value="Chromosome"/>
</dbReference>
<gene>
    <name evidence="2" type="ORF">ORV05_21505</name>
</gene>
<dbReference type="InterPro" id="IPR037523">
    <property type="entry name" value="VOC_core"/>
</dbReference>
<accession>A0ABY7AUF6</accession>
<evidence type="ECO:0000259" key="1">
    <source>
        <dbReference type="PROSITE" id="PS51819"/>
    </source>
</evidence>
<dbReference type="Gene3D" id="3.10.180.10">
    <property type="entry name" value="2,3-Dihydroxybiphenyl 1,2-Dioxygenase, domain 1"/>
    <property type="match status" value="1"/>
</dbReference>
<evidence type="ECO:0000313" key="2">
    <source>
        <dbReference type="EMBL" id="WAL63581.1"/>
    </source>
</evidence>
<protein>
    <submittedName>
        <fullName evidence="2">VOC family protein</fullName>
    </submittedName>
</protein>
<dbReference type="PANTHER" id="PTHR33993">
    <property type="entry name" value="GLYOXALASE-RELATED"/>
    <property type="match status" value="1"/>
</dbReference>
<dbReference type="SUPFAM" id="SSF54593">
    <property type="entry name" value="Glyoxalase/Bleomycin resistance protein/Dihydroxybiphenyl dioxygenase"/>
    <property type="match status" value="1"/>
</dbReference>
<dbReference type="Pfam" id="PF00903">
    <property type="entry name" value="Glyoxalase"/>
    <property type="match status" value="1"/>
</dbReference>
<dbReference type="CDD" id="cd07247">
    <property type="entry name" value="SgaA_N_like"/>
    <property type="match status" value="1"/>
</dbReference>
<reference evidence="2" key="1">
    <citation type="submission" date="2022-11" db="EMBL/GenBank/DDBJ databases">
        <authorList>
            <person name="Mo P."/>
        </authorList>
    </citation>
    <scope>NUCLEOTIDE SEQUENCE</scope>
    <source>
        <strain evidence="2">HUAS 11-8</strain>
    </source>
</reference>
<dbReference type="InterPro" id="IPR029068">
    <property type="entry name" value="Glyas_Bleomycin-R_OHBP_Dase"/>
</dbReference>
<evidence type="ECO:0000313" key="3">
    <source>
        <dbReference type="Proteomes" id="UP001163203"/>
    </source>
</evidence>
<feature type="domain" description="VOC" evidence="1">
    <location>
        <begin position="3"/>
        <end position="121"/>
    </location>
</feature>
<dbReference type="PANTHER" id="PTHR33993:SF2">
    <property type="entry name" value="VOC DOMAIN-CONTAINING PROTEIN"/>
    <property type="match status" value="1"/>
</dbReference>
<proteinExistence type="predicted"/>
<sequence length="129" mass="14372">MPRPVHFEIHATDPERAITFYTTVFDWTFERWDNAPYWLISTGDGPGIDGGLVPRQGPPPDEDAPLNAYPSTIEVDDLDTIVRHVRQAGGKVVVPRCAIPRIGWLAYCTDTEGNLFGLLQPDENATRVP</sequence>
<dbReference type="EMBL" id="CP113836">
    <property type="protein sequence ID" value="WAL63581.1"/>
    <property type="molecule type" value="Genomic_DNA"/>
</dbReference>
<keyword evidence="3" id="KW-1185">Reference proteome</keyword>